<dbReference type="PROSITE" id="PS51300">
    <property type="entry name" value="NIRD"/>
    <property type="match status" value="1"/>
</dbReference>
<evidence type="ECO:0000313" key="9">
    <source>
        <dbReference type="Proteomes" id="UP000250222"/>
    </source>
</evidence>
<dbReference type="GO" id="GO:0008942">
    <property type="term" value="F:nitrite reductase [NAD(P)H] activity"/>
    <property type="evidence" value="ECO:0007669"/>
    <property type="project" value="InterPro"/>
</dbReference>
<keyword evidence="4" id="KW-0408">Iron</keyword>
<dbReference type="NCBIfam" id="TIGR02378">
    <property type="entry name" value="nirD_assim_sml"/>
    <property type="match status" value="1"/>
</dbReference>
<keyword evidence="9" id="KW-1185">Reference proteome</keyword>
<dbReference type="PROSITE" id="PS51296">
    <property type="entry name" value="RIESKE"/>
    <property type="match status" value="1"/>
</dbReference>
<dbReference type="Proteomes" id="UP000250222">
    <property type="component" value="Unassembled WGS sequence"/>
</dbReference>
<dbReference type="CDD" id="cd03529">
    <property type="entry name" value="Rieske_NirD"/>
    <property type="match status" value="1"/>
</dbReference>
<keyword evidence="3" id="KW-0560">Oxidoreductase</keyword>
<dbReference type="GO" id="GO:0016705">
    <property type="term" value="F:oxidoreductase activity, acting on paired donors, with incorporation or reduction of molecular oxygen"/>
    <property type="evidence" value="ECO:0007669"/>
    <property type="project" value="UniProtKB-ARBA"/>
</dbReference>
<dbReference type="Pfam" id="PF13806">
    <property type="entry name" value="Rieske_2"/>
    <property type="match status" value="1"/>
</dbReference>
<evidence type="ECO:0000256" key="5">
    <source>
        <dbReference type="ARBA" id="ARBA00023014"/>
    </source>
</evidence>
<dbReference type="RefSeq" id="WP_110852226.1">
    <property type="nucleotide sequence ID" value="NZ_QKLZ01000005.1"/>
</dbReference>
<dbReference type="InterPro" id="IPR012748">
    <property type="entry name" value="Rieske-like_NirD"/>
</dbReference>
<reference evidence="8 9" key="1">
    <citation type="submission" date="2016-10" db="EMBL/GenBank/DDBJ databases">
        <authorList>
            <person name="Cai Z."/>
        </authorList>
    </citation>
    <scope>NUCLEOTIDE SEQUENCE [LARGE SCALE GENOMIC DNA]</scope>
    <source>
        <strain evidence="8 9">CGMCC 1.10826</strain>
    </source>
</reference>
<evidence type="ECO:0000259" key="7">
    <source>
        <dbReference type="PROSITE" id="PS51296"/>
    </source>
</evidence>
<dbReference type="PANTHER" id="PTHR40562:SF1">
    <property type="entry name" value="NITRITE REDUCTASE (NADH) SMALL SUBUNIT"/>
    <property type="match status" value="1"/>
</dbReference>
<evidence type="ECO:0000256" key="2">
    <source>
        <dbReference type="ARBA" id="ARBA00022723"/>
    </source>
</evidence>
<keyword evidence="1" id="KW-0001">2Fe-2S</keyword>
<dbReference type="EMBL" id="UETB01000005">
    <property type="protein sequence ID" value="SSA41755.1"/>
    <property type="molecule type" value="Genomic_DNA"/>
</dbReference>
<evidence type="ECO:0000256" key="6">
    <source>
        <dbReference type="ARBA" id="ARBA00023063"/>
    </source>
</evidence>
<gene>
    <name evidence="8" type="ORF">SAMN05216184_10519</name>
</gene>
<evidence type="ECO:0000256" key="1">
    <source>
        <dbReference type="ARBA" id="ARBA00022714"/>
    </source>
</evidence>
<evidence type="ECO:0000256" key="3">
    <source>
        <dbReference type="ARBA" id="ARBA00023002"/>
    </source>
</evidence>
<dbReference type="GO" id="GO:0042128">
    <property type="term" value="P:nitrate assimilation"/>
    <property type="evidence" value="ECO:0007669"/>
    <property type="project" value="UniProtKB-KW"/>
</dbReference>
<dbReference type="AlphaFoldDB" id="A0A2Y9AC28"/>
<dbReference type="GO" id="GO:0004497">
    <property type="term" value="F:monooxygenase activity"/>
    <property type="evidence" value="ECO:0007669"/>
    <property type="project" value="UniProtKB-ARBA"/>
</dbReference>
<evidence type="ECO:0000313" key="8">
    <source>
        <dbReference type="EMBL" id="SSA41755.1"/>
    </source>
</evidence>
<keyword evidence="5" id="KW-0411">Iron-sulfur</keyword>
<sequence>MSAVTQTQPTGPGPHDAVAWEQVCLLRDLFVERGAAAFVGGVQVALFRLPDDTVRAVQQRDPFSGANVMSRGIVGTRAGAPTVAGPMYKQVFDLATGRCLDRAGYEPVEGMAEDLATWPVAVRDGVVHVAMPPAPPGLDEERTP</sequence>
<keyword evidence="2" id="KW-0479">Metal-binding</keyword>
<dbReference type="PANTHER" id="PTHR40562">
    <property type="match status" value="1"/>
</dbReference>
<dbReference type="InterPro" id="IPR017941">
    <property type="entry name" value="Rieske_2Fe-2S"/>
</dbReference>
<keyword evidence="6" id="KW-0534">Nitrate assimilation</keyword>
<dbReference type="OrthoDB" id="3213360at2"/>
<organism evidence="8 9">
    <name type="scientific">Georgenia satyanarayanai</name>
    <dbReference type="NCBI Taxonomy" id="860221"/>
    <lineage>
        <taxon>Bacteria</taxon>
        <taxon>Bacillati</taxon>
        <taxon>Actinomycetota</taxon>
        <taxon>Actinomycetes</taxon>
        <taxon>Micrococcales</taxon>
        <taxon>Bogoriellaceae</taxon>
        <taxon>Georgenia</taxon>
    </lineage>
</organism>
<dbReference type="GO" id="GO:0051537">
    <property type="term" value="F:2 iron, 2 sulfur cluster binding"/>
    <property type="evidence" value="ECO:0007669"/>
    <property type="project" value="UniProtKB-KW"/>
</dbReference>
<dbReference type="GO" id="GO:0046872">
    <property type="term" value="F:metal ion binding"/>
    <property type="evidence" value="ECO:0007669"/>
    <property type="project" value="UniProtKB-KW"/>
</dbReference>
<dbReference type="SUPFAM" id="SSF50022">
    <property type="entry name" value="ISP domain"/>
    <property type="match status" value="1"/>
</dbReference>
<feature type="domain" description="Rieske" evidence="7">
    <location>
        <begin position="21"/>
        <end position="129"/>
    </location>
</feature>
<evidence type="ECO:0000256" key="4">
    <source>
        <dbReference type="ARBA" id="ARBA00023004"/>
    </source>
</evidence>
<accession>A0A2Y9AC28</accession>
<name>A0A2Y9AC28_9MICO</name>
<dbReference type="InterPro" id="IPR036922">
    <property type="entry name" value="Rieske_2Fe-2S_sf"/>
</dbReference>
<proteinExistence type="predicted"/>
<protein>
    <submittedName>
        <fullName evidence="8">Assimilatory nitrite reductase (NAD(P)H) small subunit</fullName>
    </submittedName>
</protein>
<dbReference type="Gene3D" id="2.102.10.10">
    <property type="entry name" value="Rieske [2Fe-2S] iron-sulphur domain"/>
    <property type="match status" value="1"/>
</dbReference>
<dbReference type="InterPro" id="IPR017881">
    <property type="entry name" value="NirD"/>
</dbReference>